<evidence type="ECO:0000313" key="3">
    <source>
        <dbReference type="Proteomes" id="UP000233343"/>
    </source>
</evidence>
<feature type="domain" description="Methyltransferase type 11" evidence="1">
    <location>
        <begin position="40"/>
        <end position="134"/>
    </location>
</feature>
<evidence type="ECO:0000259" key="1">
    <source>
        <dbReference type="Pfam" id="PF08241"/>
    </source>
</evidence>
<dbReference type="PANTHER" id="PTHR43861">
    <property type="entry name" value="TRANS-ACONITATE 2-METHYLTRANSFERASE-RELATED"/>
    <property type="match status" value="1"/>
</dbReference>
<dbReference type="SUPFAM" id="SSF53335">
    <property type="entry name" value="S-adenosyl-L-methionine-dependent methyltransferases"/>
    <property type="match status" value="1"/>
</dbReference>
<dbReference type="RefSeq" id="WP_066194929.1">
    <property type="nucleotide sequence ID" value="NZ_JAFDQP010000008.1"/>
</dbReference>
<keyword evidence="2" id="KW-0808">Transferase</keyword>
<dbReference type="Proteomes" id="UP000233343">
    <property type="component" value="Unassembled WGS sequence"/>
</dbReference>
<dbReference type="CDD" id="cd02440">
    <property type="entry name" value="AdoMet_MTases"/>
    <property type="match status" value="1"/>
</dbReference>
<dbReference type="AlphaFoldDB" id="A0A2N0ZEM7"/>
<comment type="caution">
    <text evidence="2">The sequence shown here is derived from an EMBL/GenBank/DDBJ whole genome shotgun (WGS) entry which is preliminary data.</text>
</comment>
<dbReference type="InterPro" id="IPR029063">
    <property type="entry name" value="SAM-dependent_MTases_sf"/>
</dbReference>
<proteinExistence type="predicted"/>
<name>A0A2N0ZEM7_9BACI</name>
<gene>
    <name evidence="2" type="ORF">CWS20_16425</name>
</gene>
<accession>A0A2N0ZEM7</accession>
<sequence>MSIDFHSQENQSSYIGRTASLSWVNEVKKVVDFKGKAVADIGCGGGIYTLAMAMLGAESVTAVDYSRQQLQAAKENCQQVEKIKFLLGNALDTKLDDATFDIVLERAVIHHITKLETCFNEIYRILNENGTAIIQDRTPEDCLQKSSKTHIRGYFFEKFSALINIETSRRYSSEQVIETMRSTGFAEIEEIKLWEQRKVYQNINELKKDLLERKGRSILHELNDQELFQLVNDIEKEFVHHRGEIIEEDRWTIWIARKKRS</sequence>
<reference evidence="2 3" key="1">
    <citation type="journal article" date="2010" name="Int. J. Syst. Evol. Microbiol.">
        <title>Bacillus horneckiae sp. nov., isolated from a spacecraft-assembly clean room.</title>
        <authorList>
            <person name="Vaishampayan P."/>
            <person name="Probst A."/>
            <person name="Krishnamurthi S."/>
            <person name="Ghosh S."/>
            <person name="Osman S."/>
            <person name="McDowall A."/>
            <person name="Ruckmani A."/>
            <person name="Mayilraj S."/>
            <person name="Venkateswaran K."/>
        </authorList>
    </citation>
    <scope>NUCLEOTIDE SEQUENCE [LARGE SCALE GENOMIC DNA]</scope>
    <source>
        <strain evidence="3">1PO1SC</strain>
    </source>
</reference>
<dbReference type="InterPro" id="IPR013216">
    <property type="entry name" value="Methyltransf_11"/>
</dbReference>
<protein>
    <submittedName>
        <fullName evidence="2">SAM-dependent methyltransferase</fullName>
    </submittedName>
</protein>
<dbReference type="GO" id="GO:0032259">
    <property type="term" value="P:methylation"/>
    <property type="evidence" value="ECO:0007669"/>
    <property type="project" value="UniProtKB-KW"/>
</dbReference>
<evidence type="ECO:0000313" key="2">
    <source>
        <dbReference type="EMBL" id="PKG27970.1"/>
    </source>
</evidence>
<dbReference type="Gene3D" id="3.40.50.150">
    <property type="entry name" value="Vaccinia Virus protein VP39"/>
    <property type="match status" value="1"/>
</dbReference>
<keyword evidence="3" id="KW-1185">Reference proteome</keyword>
<dbReference type="GO" id="GO:0008757">
    <property type="term" value="F:S-adenosylmethionine-dependent methyltransferase activity"/>
    <property type="evidence" value="ECO:0007669"/>
    <property type="project" value="InterPro"/>
</dbReference>
<dbReference type="Pfam" id="PF08241">
    <property type="entry name" value="Methyltransf_11"/>
    <property type="match status" value="1"/>
</dbReference>
<dbReference type="EMBL" id="PISD01000034">
    <property type="protein sequence ID" value="PKG27970.1"/>
    <property type="molecule type" value="Genomic_DNA"/>
</dbReference>
<organism evidence="2 3">
    <name type="scientific">Cytobacillus horneckiae</name>
    <dbReference type="NCBI Taxonomy" id="549687"/>
    <lineage>
        <taxon>Bacteria</taxon>
        <taxon>Bacillati</taxon>
        <taxon>Bacillota</taxon>
        <taxon>Bacilli</taxon>
        <taxon>Bacillales</taxon>
        <taxon>Bacillaceae</taxon>
        <taxon>Cytobacillus</taxon>
    </lineage>
</organism>
<keyword evidence="2" id="KW-0489">Methyltransferase</keyword>